<dbReference type="PANTHER" id="PTHR45947:SF15">
    <property type="entry name" value="TEICHURONIC ACID BIOSYNTHESIS GLYCOSYLTRANSFERASE TUAC-RELATED"/>
    <property type="match status" value="1"/>
</dbReference>
<organism evidence="1">
    <name type="scientific">uncultured Sulfurovum sp</name>
    <dbReference type="NCBI Taxonomy" id="269237"/>
    <lineage>
        <taxon>Bacteria</taxon>
        <taxon>Pseudomonadati</taxon>
        <taxon>Campylobacterota</taxon>
        <taxon>Epsilonproteobacteria</taxon>
        <taxon>Campylobacterales</taxon>
        <taxon>Sulfurovaceae</taxon>
        <taxon>Sulfurovum</taxon>
        <taxon>environmental samples</taxon>
    </lineage>
</organism>
<dbReference type="SUPFAM" id="SSF53756">
    <property type="entry name" value="UDP-Glycosyltransferase/glycogen phosphorylase"/>
    <property type="match status" value="1"/>
</dbReference>
<dbReference type="InterPro" id="IPR050194">
    <property type="entry name" value="Glycosyltransferase_grp1"/>
</dbReference>
<dbReference type="EMBL" id="CACVAP010000093">
    <property type="protein sequence ID" value="CAA6820462.1"/>
    <property type="molecule type" value="Genomic_DNA"/>
</dbReference>
<protein>
    <submittedName>
        <fullName evidence="1">Glycosyl transferase group 1</fullName>
    </submittedName>
</protein>
<keyword evidence="1" id="KW-0808">Transferase</keyword>
<dbReference type="PANTHER" id="PTHR45947">
    <property type="entry name" value="SULFOQUINOVOSYL TRANSFERASE SQD2"/>
    <property type="match status" value="1"/>
</dbReference>
<dbReference type="GO" id="GO:0016757">
    <property type="term" value="F:glycosyltransferase activity"/>
    <property type="evidence" value="ECO:0007669"/>
    <property type="project" value="TreeGrafter"/>
</dbReference>
<dbReference type="CDD" id="cd03801">
    <property type="entry name" value="GT4_PimA-like"/>
    <property type="match status" value="1"/>
</dbReference>
<name>A0A6S6THW1_9BACT</name>
<dbReference type="Gene3D" id="3.40.50.2000">
    <property type="entry name" value="Glycogen Phosphorylase B"/>
    <property type="match status" value="2"/>
</dbReference>
<sequence>MKKDILIIGSNPNNEKINHPGGQLTAMTNLIEYMETHDISYDVIDMFRSSFPPKSGKEKLLESWDKYKELRMALKTNTYKGGLVFASYGLGFWEKLFFSLTMEKKGIKTLFFIRSGHFMQSVIDKNYIVPFKKYFMNKLSYIGYQGGKWEEFYTKVGIEDKKLIKILNWIKIPQYKIKTFSSTPTFLYVGWMVEKKGVIELIDTILRHKELSKYKFIFVGGGTLVEELTKKVELASARNITFTGWLDSSLVGEFYEEADVLVLPSHAEGFPNAILEALSYQLPIIATDVGGVSESVIDGYNGFLVSPRNEEKLYQAIKNLGNSLDLRREFSKNSQAILEKNHAIDVNCQKIFDLYNISIKNKQ</sequence>
<reference evidence="1" key="1">
    <citation type="submission" date="2020-01" db="EMBL/GenBank/DDBJ databases">
        <authorList>
            <person name="Meier V. D."/>
            <person name="Meier V D."/>
        </authorList>
    </citation>
    <scope>NUCLEOTIDE SEQUENCE</scope>
    <source>
        <strain evidence="1">HLG_WM_MAG_06</strain>
    </source>
</reference>
<accession>A0A6S6THW1</accession>
<evidence type="ECO:0000313" key="1">
    <source>
        <dbReference type="EMBL" id="CAA6820462.1"/>
    </source>
</evidence>
<dbReference type="AlphaFoldDB" id="A0A6S6THW1"/>
<gene>
    <name evidence="1" type="ORF">HELGO_WM1495</name>
</gene>
<dbReference type="Pfam" id="PF13692">
    <property type="entry name" value="Glyco_trans_1_4"/>
    <property type="match status" value="1"/>
</dbReference>
<proteinExistence type="predicted"/>